<keyword evidence="2" id="KW-0723">Serine/threonine-protein kinase</keyword>
<protein>
    <recommendedName>
        <fullName evidence="1">non-specific serine/threonine protein kinase</fullName>
        <ecNumber evidence="1">2.7.11.1</ecNumber>
    </recommendedName>
</protein>
<keyword evidence="11" id="KW-1185">Reference proteome</keyword>
<evidence type="ECO:0000256" key="7">
    <source>
        <dbReference type="ARBA" id="ARBA00047899"/>
    </source>
</evidence>
<keyword evidence="5" id="KW-0418">Kinase</keyword>
<dbReference type="OrthoDB" id="4062651at2759"/>
<dbReference type="GO" id="GO:0004674">
    <property type="term" value="F:protein serine/threonine kinase activity"/>
    <property type="evidence" value="ECO:0007669"/>
    <property type="project" value="UniProtKB-KW"/>
</dbReference>
<dbReference type="EMBL" id="CAJVPI010003056">
    <property type="protein sequence ID" value="CAG8653472.1"/>
    <property type="molecule type" value="Genomic_DNA"/>
</dbReference>
<dbReference type="InterPro" id="IPR018934">
    <property type="entry name" value="RIO_dom"/>
</dbReference>
<dbReference type="Gene3D" id="1.10.510.10">
    <property type="entry name" value="Transferase(Phosphotransferase) domain 1"/>
    <property type="match status" value="1"/>
</dbReference>
<comment type="catalytic activity">
    <reaction evidence="7">
        <text>L-threonyl-[protein] + ATP = O-phospho-L-threonyl-[protein] + ADP + H(+)</text>
        <dbReference type="Rhea" id="RHEA:46608"/>
        <dbReference type="Rhea" id="RHEA-COMP:11060"/>
        <dbReference type="Rhea" id="RHEA-COMP:11605"/>
        <dbReference type="ChEBI" id="CHEBI:15378"/>
        <dbReference type="ChEBI" id="CHEBI:30013"/>
        <dbReference type="ChEBI" id="CHEBI:30616"/>
        <dbReference type="ChEBI" id="CHEBI:61977"/>
        <dbReference type="ChEBI" id="CHEBI:456216"/>
        <dbReference type="EC" id="2.7.11.1"/>
    </reaction>
</comment>
<dbReference type="GO" id="GO:0005524">
    <property type="term" value="F:ATP binding"/>
    <property type="evidence" value="ECO:0007669"/>
    <property type="project" value="UniProtKB-KW"/>
</dbReference>
<name>A0A9N9DUX3_9GLOM</name>
<evidence type="ECO:0000256" key="6">
    <source>
        <dbReference type="ARBA" id="ARBA00022840"/>
    </source>
</evidence>
<evidence type="ECO:0000256" key="3">
    <source>
        <dbReference type="ARBA" id="ARBA00022679"/>
    </source>
</evidence>
<comment type="caution">
    <text evidence="10">The sequence shown here is derived from an EMBL/GenBank/DDBJ whole genome shotgun (WGS) entry which is preliminary data.</text>
</comment>
<keyword evidence="3" id="KW-0808">Transferase</keyword>
<proteinExistence type="predicted"/>
<dbReference type="AlphaFoldDB" id="A0A9N9DUX3"/>
<evidence type="ECO:0000256" key="2">
    <source>
        <dbReference type="ARBA" id="ARBA00022527"/>
    </source>
</evidence>
<evidence type="ECO:0000256" key="4">
    <source>
        <dbReference type="ARBA" id="ARBA00022741"/>
    </source>
</evidence>
<reference evidence="10" key="1">
    <citation type="submission" date="2021-06" db="EMBL/GenBank/DDBJ databases">
        <authorList>
            <person name="Kallberg Y."/>
            <person name="Tangrot J."/>
            <person name="Rosling A."/>
        </authorList>
    </citation>
    <scope>NUCLEOTIDE SEQUENCE</scope>
    <source>
        <strain evidence="10">BR232B</strain>
    </source>
</reference>
<evidence type="ECO:0000256" key="5">
    <source>
        <dbReference type="ARBA" id="ARBA00022777"/>
    </source>
</evidence>
<evidence type="ECO:0000313" key="10">
    <source>
        <dbReference type="EMBL" id="CAG8653472.1"/>
    </source>
</evidence>
<keyword evidence="6" id="KW-0067">ATP-binding</keyword>
<evidence type="ECO:0000256" key="8">
    <source>
        <dbReference type="ARBA" id="ARBA00048679"/>
    </source>
</evidence>
<dbReference type="InterPro" id="IPR011009">
    <property type="entry name" value="Kinase-like_dom_sf"/>
</dbReference>
<accession>A0A9N9DUX3</accession>
<organism evidence="10 11">
    <name type="scientific">Paraglomus brasilianum</name>
    <dbReference type="NCBI Taxonomy" id="144538"/>
    <lineage>
        <taxon>Eukaryota</taxon>
        <taxon>Fungi</taxon>
        <taxon>Fungi incertae sedis</taxon>
        <taxon>Mucoromycota</taxon>
        <taxon>Glomeromycotina</taxon>
        <taxon>Glomeromycetes</taxon>
        <taxon>Paraglomerales</taxon>
        <taxon>Paraglomeraceae</taxon>
        <taxon>Paraglomus</taxon>
    </lineage>
</organism>
<evidence type="ECO:0000256" key="1">
    <source>
        <dbReference type="ARBA" id="ARBA00012513"/>
    </source>
</evidence>
<feature type="domain" description="RIO-type" evidence="9">
    <location>
        <begin position="246"/>
        <end position="314"/>
    </location>
</feature>
<comment type="catalytic activity">
    <reaction evidence="8">
        <text>L-seryl-[protein] + ATP = O-phospho-L-seryl-[protein] + ADP + H(+)</text>
        <dbReference type="Rhea" id="RHEA:17989"/>
        <dbReference type="Rhea" id="RHEA-COMP:9863"/>
        <dbReference type="Rhea" id="RHEA-COMP:11604"/>
        <dbReference type="ChEBI" id="CHEBI:15378"/>
        <dbReference type="ChEBI" id="CHEBI:29999"/>
        <dbReference type="ChEBI" id="CHEBI:30616"/>
        <dbReference type="ChEBI" id="CHEBI:83421"/>
        <dbReference type="ChEBI" id="CHEBI:456216"/>
        <dbReference type="EC" id="2.7.11.1"/>
    </reaction>
</comment>
<evidence type="ECO:0000313" key="11">
    <source>
        <dbReference type="Proteomes" id="UP000789739"/>
    </source>
</evidence>
<keyword evidence="4" id="KW-0547">Nucleotide-binding</keyword>
<dbReference type="Proteomes" id="UP000789739">
    <property type="component" value="Unassembled WGS sequence"/>
</dbReference>
<evidence type="ECO:0000259" key="9">
    <source>
        <dbReference type="Pfam" id="PF01163"/>
    </source>
</evidence>
<dbReference type="EC" id="2.7.11.1" evidence="1"/>
<feature type="non-terminal residue" evidence="10">
    <location>
        <position position="1"/>
    </location>
</feature>
<dbReference type="Pfam" id="PF01163">
    <property type="entry name" value="RIO1"/>
    <property type="match status" value="1"/>
</dbReference>
<sequence length="374" mass="42141">TRLEAIEEPLEKIWGHFGESTFGKNYAASNGVLVTDVGNQVAYRMILECKNEIGTGGSDPTLQMSISYRGYWSQGDSQSIRDICCCPTFGIAIAGPWMCILGAVFLDKAVIQPLTPFIPLNITPPDDTSLDYIARILEALRLSFTTLDNFYRGLANSNNDGQQRYFPHFREFTNSVGTQTPFTYISQLAEPTRLVWKAKTTHDQHLIVVKFMQRYNNTAHALCARNQLAPTLLYFGDGVEMLAGFHVVIMDYIDHQPLQPNEIQNLVSRRNIYNDVLQAVTLLHNEQYVFADLRNPNILVYTTNGAQHSMLIDFNWCGTDGKDTYPLSLSRKIPWPNGVQPGGLLSKTHDLTWLDVLRRGLKLTNDFPDPTITS</sequence>
<dbReference type="SUPFAM" id="SSF56112">
    <property type="entry name" value="Protein kinase-like (PK-like)"/>
    <property type="match status" value="1"/>
</dbReference>
<gene>
    <name evidence="10" type="ORF">PBRASI_LOCUS10385</name>
</gene>